<comment type="caution">
    <text evidence="1">The sequence shown here is derived from an EMBL/GenBank/DDBJ whole genome shotgun (WGS) entry which is preliminary data.</text>
</comment>
<proteinExistence type="predicted"/>
<dbReference type="EMBL" id="WNWS01000015">
    <property type="protein sequence ID" value="KAE9987669.1"/>
    <property type="molecule type" value="Genomic_DNA"/>
</dbReference>
<dbReference type="Proteomes" id="UP000447873">
    <property type="component" value="Unassembled WGS sequence"/>
</dbReference>
<dbReference type="AlphaFoldDB" id="A0A8H3Z6W8"/>
<sequence>MLGRLRMNVPDCLAYYKVVGNSLFAHGRNVLPLGTKYKHKPLEKAVKEIVKKHCPVHVDSSCNGEDWLLWHLNEHGEEPGCLEPYTEDSVERIRQSICLTATHGTAVNEAYLLRSHNHEYGDLYRNERRPALLLSMGKGVPNKESDVVKYTQGEQSHQTMVLEAKGQYTWYKRLTVDKGLENMK</sequence>
<evidence type="ECO:0000313" key="2">
    <source>
        <dbReference type="Proteomes" id="UP000447873"/>
    </source>
</evidence>
<evidence type="ECO:0000313" key="1">
    <source>
        <dbReference type="EMBL" id="KAE9987669.1"/>
    </source>
</evidence>
<reference evidence="1 2" key="1">
    <citation type="submission" date="2018-12" db="EMBL/GenBank/DDBJ databases">
        <title>Venturia inaequalis Genome Resource.</title>
        <authorList>
            <person name="Lichtner F.J."/>
        </authorList>
    </citation>
    <scope>NUCLEOTIDE SEQUENCE [LARGE SCALE GENOMIC DNA]</scope>
    <source>
        <strain evidence="1 2">120213</strain>
    </source>
</reference>
<organism evidence="1 2">
    <name type="scientific">Venturia inaequalis</name>
    <name type="common">Apple scab fungus</name>
    <dbReference type="NCBI Taxonomy" id="5025"/>
    <lineage>
        <taxon>Eukaryota</taxon>
        <taxon>Fungi</taxon>
        <taxon>Dikarya</taxon>
        <taxon>Ascomycota</taxon>
        <taxon>Pezizomycotina</taxon>
        <taxon>Dothideomycetes</taxon>
        <taxon>Pleosporomycetidae</taxon>
        <taxon>Venturiales</taxon>
        <taxon>Venturiaceae</taxon>
        <taxon>Venturia</taxon>
    </lineage>
</organism>
<accession>A0A8H3Z6W8</accession>
<gene>
    <name evidence="1" type="ORF">EG328_001902</name>
</gene>
<name>A0A8H3Z6W8_VENIN</name>
<protein>
    <submittedName>
        <fullName evidence="1">Uncharacterized protein</fullName>
    </submittedName>
</protein>